<sequence>MSGPAVTGGTGGTVSPRRPKARTDAEPPITDPAQRKRLGRSFAEDQSAAEAELYDRLRPRYPEAAVRDLLAAAGPSGAPKAVDLGAGTGILTRQMLAAGADVVAVEPSEPMLEILLRTSAELVGERGVGADRPRVEGVQAVAEQTGLPDNSADVVTVAQAWHWFDHQKVLPEIARILKPSGVLAIINNNIDTTEEWVHRLTRIMRSGDVRRPGEEPKLDPGLFGQVETTEYPLVQTLSAEDLHGLTATRSSWLAANEKERARRRGNLEWYLHEHLGYAEDAVIELPYITALHLSTVKETQ</sequence>
<dbReference type="SUPFAM" id="SSF53335">
    <property type="entry name" value="S-adenosyl-L-methionine-dependent methyltransferases"/>
    <property type="match status" value="1"/>
</dbReference>
<dbReference type="AlphaFoldDB" id="A0A7X8TM27"/>
<dbReference type="RefSeq" id="WP_168888575.1">
    <property type="nucleotide sequence ID" value="NZ_JABAHY010000022.1"/>
</dbReference>
<organism evidence="6 7">
    <name type="scientific">Nesterenkonia sedimenti</name>
    <dbReference type="NCBI Taxonomy" id="1463632"/>
    <lineage>
        <taxon>Bacteria</taxon>
        <taxon>Bacillati</taxon>
        <taxon>Actinomycetota</taxon>
        <taxon>Actinomycetes</taxon>
        <taxon>Micrococcales</taxon>
        <taxon>Micrococcaceae</taxon>
        <taxon>Nesterenkonia</taxon>
    </lineage>
</organism>
<proteinExistence type="inferred from homology"/>
<comment type="caution">
    <text evidence="6">The sequence shown here is derived from an EMBL/GenBank/DDBJ whole genome shotgun (WGS) entry which is preliminary data.</text>
</comment>
<evidence type="ECO:0000256" key="1">
    <source>
        <dbReference type="ARBA" id="ARBA00008361"/>
    </source>
</evidence>
<evidence type="ECO:0000256" key="4">
    <source>
        <dbReference type="SAM" id="MobiDB-lite"/>
    </source>
</evidence>
<dbReference type="GO" id="GO:0008757">
    <property type="term" value="F:S-adenosylmethionine-dependent methyltransferase activity"/>
    <property type="evidence" value="ECO:0007669"/>
    <property type="project" value="InterPro"/>
</dbReference>
<dbReference type="Gene3D" id="3.40.50.150">
    <property type="entry name" value="Vaccinia Virus protein VP39"/>
    <property type="match status" value="1"/>
</dbReference>
<protein>
    <submittedName>
        <fullName evidence="6">Methyltransferase domain-containing protein</fullName>
    </submittedName>
</protein>
<dbReference type="PANTHER" id="PTHR44942">
    <property type="entry name" value="METHYLTRANSF_11 DOMAIN-CONTAINING PROTEIN"/>
    <property type="match status" value="1"/>
</dbReference>
<feature type="domain" description="Methyltransferase type 11" evidence="5">
    <location>
        <begin position="82"/>
        <end position="185"/>
    </location>
</feature>
<dbReference type="InterPro" id="IPR013216">
    <property type="entry name" value="Methyltransf_11"/>
</dbReference>
<keyword evidence="7" id="KW-1185">Reference proteome</keyword>
<dbReference type="EMBL" id="JABAHY010000022">
    <property type="protein sequence ID" value="NLS11089.1"/>
    <property type="molecule type" value="Genomic_DNA"/>
</dbReference>
<feature type="region of interest" description="Disordered" evidence="4">
    <location>
        <begin position="1"/>
        <end position="46"/>
    </location>
</feature>
<dbReference type="GO" id="GO:0032259">
    <property type="term" value="P:methylation"/>
    <property type="evidence" value="ECO:0007669"/>
    <property type="project" value="UniProtKB-KW"/>
</dbReference>
<accession>A0A7X8TM27</accession>
<dbReference type="InterPro" id="IPR029063">
    <property type="entry name" value="SAM-dependent_MTases_sf"/>
</dbReference>
<evidence type="ECO:0000259" key="5">
    <source>
        <dbReference type="Pfam" id="PF08241"/>
    </source>
</evidence>
<name>A0A7X8TM27_9MICC</name>
<dbReference type="CDD" id="cd02440">
    <property type="entry name" value="AdoMet_MTases"/>
    <property type="match status" value="1"/>
</dbReference>
<evidence type="ECO:0000313" key="6">
    <source>
        <dbReference type="EMBL" id="NLS11089.1"/>
    </source>
</evidence>
<keyword evidence="3 6" id="KW-0808">Transferase</keyword>
<dbReference type="InterPro" id="IPR051052">
    <property type="entry name" value="Diverse_substrate_MTase"/>
</dbReference>
<reference evidence="6 7" key="1">
    <citation type="submission" date="2020-04" db="EMBL/GenBank/DDBJ databases">
        <title>Nesterenkonia sp. nov., isolated from marine sediment.</title>
        <authorList>
            <person name="Zhang G."/>
        </authorList>
    </citation>
    <scope>NUCLEOTIDE SEQUENCE [LARGE SCALE GENOMIC DNA]</scope>
    <source>
        <strain evidence="6 7">MY13</strain>
    </source>
</reference>
<evidence type="ECO:0000313" key="7">
    <source>
        <dbReference type="Proteomes" id="UP000523139"/>
    </source>
</evidence>
<gene>
    <name evidence="6" type="ORF">HGQ17_14005</name>
</gene>
<comment type="similarity">
    <text evidence="1">Belongs to the methyltransferase superfamily.</text>
</comment>
<dbReference type="Pfam" id="PF08241">
    <property type="entry name" value="Methyltransf_11"/>
    <property type="match status" value="1"/>
</dbReference>
<feature type="compositionally biased region" description="Gly residues" evidence="4">
    <location>
        <begin position="1"/>
        <end position="12"/>
    </location>
</feature>
<evidence type="ECO:0000256" key="3">
    <source>
        <dbReference type="ARBA" id="ARBA00022679"/>
    </source>
</evidence>
<dbReference type="PANTHER" id="PTHR44942:SF4">
    <property type="entry name" value="METHYLTRANSFERASE TYPE 11 DOMAIN-CONTAINING PROTEIN"/>
    <property type="match status" value="1"/>
</dbReference>
<keyword evidence="2 6" id="KW-0489">Methyltransferase</keyword>
<dbReference type="Proteomes" id="UP000523139">
    <property type="component" value="Unassembled WGS sequence"/>
</dbReference>
<evidence type="ECO:0000256" key="2">
    <source>
        <dbReference type="ARBA" id="ARBA00022603"/>
    </source>
</evidence>